<evidence type="ECO:0000256" key="1">
    <source>
        <dbReference type="ARBA" id="ARBA00023172"/>
    </source>
</evidence>
<reference evidence="5" key="1">
    <citation type="journal article" date="2019" name="Int. J. Syst. Evol. Microbiol.">
        <title>The Global Catalogue of Microorganisms (GCM) 10K type strain sequencing project: providing services to taxonomists for standard genome sequencing and annotation.</title>
        <authorList>
            <consortium name="The Broad Institute Genomics Platform"/>
            <consortium name="The Broad Institute Genome Sequencing Center for Infectious Disease"/>
            <person name="Wu L."/>
            <person name="Ma J."/>
        </authorList>
    </citation>
    <scope>NUCLEOTIDE SEQUENCE [LARGE SCALE GENOMIC DNA]</scope>
    <source>
        <strain evidence="5">CGMCC 4.7638</strain>
    </source>
</reference>
<comment type="caution">
    <text evidence="4">The sequence shown here is derived from an EMBL/GenBank/DDBJ whole genome shotgun (WGS) entry which is preliminary data.</text>
</comment>
<proteinExistence type="predicted"/>
<dbReference type="InterPro" id="IPR002104">
    <property type="entry name" value="Integrase_catalytic"/>
</dbReference>
<keyword evidence="1" id="KW-0233">DNA recombination</keyword>
<sequence>MQPGWRNFAEVNEQSRGLGTVGVLVIDSAVGVRGDGCVVCFGEALAVFWEDVDLERRTVLVDWKVVRIRGAGLRRVQQLKTDDGDRKLPLPEWAVSMLRERWRIAQEDGRERASAVFPDSLGGLRDPSNTRRDIRNARGTDEFAWVKSHAFRKTTATVLDDAKASSRQIADQLGHSKPSMTQDVYMDRTTVSPENAVALESMWLDPGSGNSGDKPGVDLERASEESS</sequence>
<feature type="domain" description="Tyr recombinase" evidence="3">
    <location>
        <begin position="1"/>
        <end position="198"/>
    </location>
</feature>
<dbReference type="CDD" id="cd01189">
    <property type="entry name" value="INT_ICEBs1_C_like"/>
    <property type="match status" value="1"/>
</dbReference>
<evidence type="ECO:0000313" key="4">
    <source>
        <dbReference type="EMBL" id="MFD2479082.1"/>
    </source>
</evidence>
<accession>A0ABW5HQQ7</accession>
<dbReference type="Pfam" id="PF00589">
    <property type="entry name" value="Phage_integrase"/>
    <property type="match status" value="1"/>
</dbReference>
<feature type="compositionally biased region" description="Basic and acidic residues" evidence="2">
    <location>
        <begin position="215"/>
        <end position="227"/>
    </location>
</feature>
<dbReference type="RefSeq" id="WP_344280135.1">
    <property type="nucleotide sequence ID" value="NZ_BAAAHV010000017.1"/>
</dbReference>
<name>A0ABW5HQQ7_9PSEU</name>
<organism evidence="4 5">
    <name type="scientific">Amycolatopsis albidoflavus</name>
    <dbReference type="NCBI Taxonomy" id="102226"/>
    <lineage>
        <taxon>Bacteria</taxon>
        <taxon>Bacillati</taxon>
        <taxon>Actinomycetota</taxon>
        <taxon>Actinomycetes</taxon>
        <taxon>Pseudonocardiales</taxon>
        <taxon>Pseudonocardiaceae</taxon>
        <taxon>Amycolatopsis</taxon>
    </lineage>
</organism>
<gene>
    <name evidence="4" type="ORF">ACFSUT_02250</name>
</gene>
<dbReference type="InterPro" id="IPR013762">
    <property type="entry name" value="Integrase-like_cat_sf"/>
</dbReference>
<dbReference type="Proteomes" id="UP001597542">
    <property type="component" value="Unassembled WGS sequence"/>
</dbReference>
<dbReference type="PROSITE" id="PS51898">
    <property type="entry name" value="TYR_RECOMBINASE"/>
    <property type="match status" value="1"/>
</dbReference>
<keyword evidence="5" id="KW-1185">Reference proteome</keyword>
<evidence type="ECO:0000256" key="2">
    <source>
        <dbReference type="SAM" id="MobiDB-lite"/>
    </source>
</evidence>
<evidence type="ECO:0000259" key="3">
    <source>
        <dbReference type="PROSITE" id="PS51898"/>
    </source>
</evidence>
<dbReference type="InterPro" id="IPR011010">
    <property type="entry name" value="DNA_brk_join_enz"/>
</dbReference>
<dbReference type="Gene3D" id="1.10.443.10">
    <property type="entry name" value="Intergrase catalytic core"/>
    <property type="match status" value="1"/>
</dbReference>
<protein>
    <submittedName>
        <fullName evidence="4">Site-specific integrase</fullName>
    </submittedName>
</protein>
<evidence type="ECO:0000313" key="5">
    <source>
        <dbReference type="Proteomes" id="UP001597542"/>
    </source>
</evidence>
<dbReference type="SUPFAM" id="SSF56349">
    <property type="entry name" value="DNA breaking-rejoining enzymes"/>
    <property type="match status" value="1"/>
</dbReference>
<feature type="region of interest" description="Disordered" evidence="2">
    <location>
        <begin position="201"/>
        <end position="227"/>
    </location>
</feature>
<dbReference type="EMBL" id="JBHUKQ010000002">
    <property type="protein sequence ID" value="MFD2479082.1"/>
    <property type="molecule type" value="Genomic_DNA"/>
</dbReference>